<keyword evidence="1" id="KW-0533">Nickel</keyword>
<dbReference type="Gene3D" id="1.10.10.10">
    <property type="entry name" value="Winged helix-like DNA-binding domain superfamily/Winged helix DNA-binding domain"/>
    <property type="match status" value="1"/>
</dbReference>
<dbReference type="EMBL" id="SRJD01000003">
    <property type="protein sequence ID" value="TGA99497.1"/>
    <property type="molecule type" value="Genomic_DNA"/>
</dbReference>
<dbReference type="AlphaFoldDB" id="A0A4Z0GSJ2"/>
<dbReference type="PIRSF" id="PIRSF037847">
    <property type="entry name" value="NiaR"/>
    <property type="match status" value="1"/>
</dbReference>
<dbReference type="RefSeq" id="WP_135347520.1">
    <property type="nucleotide sequence ID" value="NZ_SRJD01000003.1"/>
</dbReference>
<feature type="binding site" evidence="1">
    <location>
        <position position="152"/>
    </location>
    <ligand>
        <name>Ni(2+)</name>
        <dbReference type="ChEBI" id="CHEBI:49786"/>
    </ligand>
</feature>
<dbReference type="Pfam" id="PF02829">
    <property type="entry name" value="3H"/>
    <property type="match status" value="1"/>
</dbReference>
<reference evidence="4 5" key="1">
    <citation type="journal article" date="2015" name="Int. J. Syst. Evol. Microbiol.">
        <title>Sporolactobacillus shoreae sp. nov. and Sporolactobacillus spathodeae sp. nov., two spore-forming lactic acid bacteria isolated from tree barks in Thailand.</title>
        <authorList>
            <person name="Thamacharoensuk T."/>
            <person name="Kitahara M."/>
            <person name="Ohkuma M."/>
            <person name="Thongchul N."/>
            <person name="Tanasupawat S."/>
        </authorList>
    </citation>
    <scope>NUCLEOTIDE SEQUENCE [LARGE SCALE GENOMIC DNA]</scope>
    <source>
        <strain evidence="4 5">BK92</strain>
    </source>
</reference>
<proteinExistence type="predicted"/>
<comment type="caution">
    <text evidence="4">The sequence shown here is derived from an EMBL/GenBank/DDBJ whole genome shotgun (WGS) entry which is preliminary data.</text>
</comment>
<dbReference type="InterPro" id="IPR035922">
    <property type="entry name" value="3H_dom_sf"/>
</dbReference>
<keyword evidence="1" id="KW-0479">Metal-binding</keyword>
<dbReference type="SUPFAM" id="SSF75500">
    <property type="entry name" value="Putative transcriptional regulator TM1602, C-terminal domain"/>
    <property type="match status" value="1"/>
</dbReference>
<dbReference type="InterPro" id="IPR036388">
    <property type="entry name" value="WH-like_DNA-bd_sf"/>
</dbReference>
<feature type="binding site" evidence="1">
    <location>
        <position position="85"/>
    </location>
    <ligand>
        <name>Ni(2+)</name>
        <dbReference type="ChEBI" id="CHEBI:49786"/>
    </ligand>
</feature>
<feature type="domain" description="3H" evidence="2">
    <location>
        <begin position="81"/>
        <end position="177"/>
    </location>
</feature>
<feature type="binding site" evidence="1">
    <location>
        <position position="93"/>
    </location>
    <ligand>
        <name>Ni(2+)</name>
        <dbReference type="ChEBI" id="CHEBI:49786"/>
    </ligand>
</feature>
<keyword evidence="5" id="KW-1185">Reference proteome</keyword>
<evidence type="ECO:0000313" key="4">
    <source>
        <dbReference type="EMBL" id="TGA99497.1"/>
    </source>
</evidence>
<dbReference type="PANTHER" id="PTHR40068:SF1">
    <property type="entry name" value="TRANSCRIPTION REPRESSOR NIAR-RELATED"/>
    <property type="match status" value="1"/>
</dbReference>
<dbReference type="Pfam" id="PF08279">
    <property type="entry name" value="HTH_11"/>
    <property type="match status" value="1"/>
</dbReference>
<dbReference type="InterPro" id="IPR036390">
    <property type="entry name" value="WH_DNA-bd_sf"/>
</dbReference>
<dbReference type="InterPro" id="IPR026043">
    <property type="entry name" value="NadR"/>
</dbReference>
<dbReference type="InterPro" id="IPR004173">
    <property type="entry name" value="3H_domain"/>
</dbReference>
<feature type="binding site" evidence="1">
    <location>
        <position position="154"/>
    </location>
    <ligand>
        <name>Ni(2+)</name>
        <dbReference type="ChEBI" id="CHEBI:49786"/>
    </ligand>
</feature>
<dbReference type="Gene3D" id="3.30.1340.20">
    <property type="entry name" value="3H domain"/>
    <property type="match status" value="1"/>
</dbReference>
<dbReference type="Proteomes" id="UP000298347">
    <property type="component" value="Unassembled WGS sequence"/>
</dbReference>
<dbReference type="PANTHER" id="PTHR40068">
    <property type="entry name" value="TRANSCRIPTION REPRESSOR NIAR-RELATED"/>
    <property type="match status" value="1"/>
</dbReference>
<evidence type="ECO:0000256" key="1">
    <source>
        <dbReference type="PIRSR" id="PIRSR037847-1"/>
    </source>
</evidence>
<name>A0A4Z0GSJ2_9BACL</name>
<evidence type="ECO:0000259" key="2">
    <source>
        <dbReference type="Pfam" id="PF02829"/>
    </source>
</evidence>
<dbReference type="GO" id="GO:0046872">
    <property type="term" value="F:metal ion binding"/>
    <property type="evidence" value="ECO:0007669"/>
    <property type="project" value="UniProtKB-KW"/>
</dbReference>
<protein>
    <submittedName>
        <fullName evidence="4">Transcription repressor NadR</fullName>
    </submittedName>
</protein>
<dbReference type="InterPro" id="IPR013196">
    <property type="entry name" value="HTH_11"/>
</dbReference>
<evidence type="ECO:0000313" key="5">
    <source>
        <dbReference type="Proteomes" id="UP000298347"/>
    </source>
</evidence>
<accession>A0A4Z0GSJ2</accession>
<sequence length="178" mass="19825">MTETEEKRITAKERRHLILERLQSSTDPITGSELAEQMNVSRQVIVQDISLIKAKEYPIIATSQGYLFIGRSRSDLKTRTVACRHSVQETENELTLVVSCGVTIINVTVEHPLYGEITGSLMIRNHADIAHFISRLETTGASLLSSLTGGIHLHQFEAPTDRQIDDAVRALKKAGYLL</sequence>
<evidence type="ECO:0000259" key="3">
    <source>
        <dbReference type="Pfam" id="PF08279"/>
    </source>
</evidence>
<gene>
    <name evidence="4" type="ORF">E4665_04000</name>
</gene>
<feature type="domain" description="Helix-turn-helix type 11" evidence="3">
    <location>
        <begin position="14"/>
        <end position="66"/>
    </location>
</feature>
<organism evidence="4 5">
    <name type="scientific">Sporolactobacillus shoreae</name>
    <dbReference type="NCBI Taxonomy" id="1465501"/>
    <lineage>
        <taxon>Bacteria</taxon>
        <taxon>Bacillati</taxon>
        <taxon>Bacillota</taxon>
        <taxon>Bacilli</taxon>
        <taxon>Bacillales</taxon>
        <taxon>Sporolactobacillaceae</taxon>
        <taxon>Sporolactobacillus</taxon>
    </lineage>
</organism>
<dbReference type="SUPFAM" id="SSF46785">
    <property type="entry name" value="Winged helix' DNA-binding domain"/>
    <property type="match status" value="1"/>
</dbReference>
<dbReference type="OrthoDB" id="9792661at2"/>